<dbReference type="InterPro" id="IPR018201">
    <property type="entry name" value="Ketoacyl_synth_AS"/>
</dbReference>
<dbReference type="InterPro" id="IPR013149">
    <property type="entry name" value="ADH-like_C"/>
</dbReference>
<dbReference type="GO" id="GO:0016491">
    <property type="term" value="F:oxidoreductase activity"/>
    <property type="evidence" value="ECO:0007669"/>
    <property type="project" value="UniProtKB-KW"/>
</dbReference>
<dbReference type="GeneID" id="68359344"/>
<feature type="region of interest" description="N-terminal hotdog fold" evidence="9">
    <location>
        <begin position="857"/>
        <end position="997"/>
    </location>
</feature>
<dbReference type="InterPro" id="IPR014031">
    <property type="entry name" value="Ketoacyl_synth_C"/>
</dbReference>
<dbReference type="SMART" id="SM00829">
    <property type="entry name" value="PKS_ER"/>
    <property type="match status" value="1"/>
</dbReference>
<dbReference type="PROSITE" id="PS00606">
    <property type="entry name" value="KS3_1"/>
    <property type="match status" value="1"/>
</dbReference>
<dbReference type="Pfam" id="PF08242">
    <property type="entry name" value="Methyltransf_12"/>
    <property type="match status" value="1"/>
</dbReference>
<feature type="domain" description="PKS/mFAS DH" evidence="12">
    <location>
        <begin position="857"/>
        <end position="1181"/>
    </location>
</feature>
<dbReference type="SMART" id="SM00827">
    <property type="entry name" value="PKS_AT"/>
    <property type="match status" value="1"/>
</dbReference>
<keyword evidence="4" id="KW-0808">Transferase</keyword>
<dbReference type="InterPro" id="IPR036291">
    <property type="entry name" value="NAD(P)-bd_dom_sf"/>
</dbReference>
<dbReference type="Pfam" id="PF14765">
    <property type="entry name" value="PS-DH"/>
    <property type="match status" value="1"/>
</dbReference>
<dbReference type="PANTHER" id="PTHR43775:SF29">
    <property type="entry name" value="ASPERFURANONE POLYKETIDE SYNTHASE AFOG-RELATED"/>
    <property type="match status" value="1"/>
</dbReference>
<dbReference type="RefSeq" id="XP_044716041.1">
    <property type="nucleotide sequence ID" value="XM_044868686.1"/>
</dbReference>
<dbReference type="Gene3D" id="3.40.50.720">
    <property type="entry name" value="NAD(P)-binding Rossmann-like Domain"/>
    <property type="match status" value="2"/>
</dbReference>
<dbReference type="InterPro" id="IPR014043">
    <property type="entry name" value="Acyl_transferase_dom"/>
</dbReference>
<evidence type="ECO:0000313" key="14">
    <source>
        <dbReference type="Proteomes" id="UP000824596"/>
    </source>
</evidence>
<dbReference type="SMART" id="SM00822">
    <property type="entry name" value="PKS_KR"/>
    <property type="match status" value="1"/>
</dbReference>
<dbReference type="Pfam" id="PF00698">
    <property type="entry name" value="Acyl_transf_1"/>
    <property type="match status" value="1"/>
</dbReference>
<keyword evidence="3" id="KW-0597">Phosphoprotein</keyword>
<dbReference type="SUPFAM" id="SSF51735">
    <property type="entry name" value="NAD(P)-binding Rossmann-fold domains"/>
    <property type="match status" value="2"/>
</dbReference>
<accession>A0A9P8MLN7</accession>
<evidence type="ECO:0000256" key="7">
    <source>
        <dbReference type="ARBA" id="ARBA00023268"/>
    </source>
</evidence>
<feature type="active site" description="Proton acceptor; for dehydratase activity" evidence="9">
    <location>
        <position position="891"/>
    </location>
</feature>
<dbReference type="InterPro" id="IPR011032">
    <property type="entry name" value="GroES-like_sf"/>
</dbReference>
<dbReference type="InterPro" id="IPR013217">
    <property type="entry name" value="Methyltransf_12"/>
</dbReference>
<dbReference type="OrthoDB" id="329835at2759"/>
<dbReference type="SUPFAM" id="SSF47336">
    <property type="entry name" value="ACP-like"/>
    <property type="match status" value="1"/>
</dbReference>
<dbReference type="GO" id="GO:0031177">
    <property type="term" value="F:phosphopantetheine binding"/>
    <property type="evidence" value="ECO:0007669"/>
    <property type="project" value="InterPro"/>
</dbReference>
<dbReference type="EMBL" id="JAIZPD010000015">
    <property type="protein sequence ID" value="KAH0958528.1"/>
    <property type="molecule type" value="Genomic_DNA"/>
</dbReference>
<dbReference type="Gene3D" id="3.30.70.3290">
    <property type="match status" value="1"/>
</dbReference>
<dbReference type="Pfam" id="PF23297">
    <property type="entry name" value="ACP_SdgA_C"/>
    <property type="match status" value="1"/>
</dbReference>
<dbReference type="Pfam" id="PF08659">
    <property type="entry name" value="KR"/>
    <property type="match status" value="1"/>
</dbReference>
<evidence type="ECO:0000313" key="13">
    <source>
        <dbReference type="EMBL" id="KAH0958528.1"/>
    </source>
</evidence>
<feature type="active site" description="Proton donor; for dehydratase activity" evidence="9">
    <location>
        <position position="1091"/>
    </location>
</feature>
<dbReference type="InterPro" id="IPR029063">
    <property type="entry name" value="SAM-dependent_MTases_sf"/>
</dbReference>
<dbReference type="PROSITE" id="PS52004">
    <property type="entry name" value="KS3_2"/>
    <property type="match status" value="1"/>
</dbReference>
<dbReference type="GO" id="GO:0004312">
    <property type="term" value="F:fatty acid synthase activity"/>
    <property type="evidence" value="ECO:0007669"/>
    <property type="project" value="TreeGrafter"/>
</dbReference>
<dbReference type="SMART" id="SM00826">
    <property type="entry name" value="PKS_DH"/>
    <property type="match status" value="1"/>
</dbReference>
<dbReference type="Pfam" id="PF00107">
    <property type="entry name" value="ADH_zinc_N"/>
    <property type="match status" value="1"/>
</dbReference>
<keyword evidence="14" id="KW-1185">Reference proteome</keyword>
<name>A0A9P8MLN7_9HYPO</name>
<evidence type="ECO:0000259" key="10">
    <source>
        <dbReference type="PROSITE" id="PS50075"/>
    </source>
</evidence>
<dbReference type="InterPro" id="IPR020807">
    <property type="entry name" value="PKS_DH"/>
</dbReference>
<reference evidence="13" key="1">
    <citation type="submission" date="2021-09" db="EMBL/GenBank/DDBJ databases">
        <title>A high-quality genome of the endoparasitic fungus Hirsutella rhossiliensis with a comparison of Hirsutella genomes reveals transposable elements contributing to genome size variation.</title>
        <authorList>
            <person name="Lin R."/>
            <person name="Jiao Y."/>
            <person name="Sun X."/>
            <person name="Ling J."/>
            <person name="Xie B."/>
            <person name="Cheng X."/>
        </authorList>
    </citation>
    <scope>NUCLEOTIDE SEQUENCE</scope>
    <source>
        <strain evidence="13">HR02</strain>
    </source>
</reference>
<dbReference type="Gene3D" id="3.40.50.150">
    <property type="entry name" value="Vaccinia Virus protein VP39"/>
    <property type="match status" value="1"/>
</dbReference>
<evidence type="ECO:0000256" key="8">
    <source>
        <dbReference type="ARBA" id="ARBA00023315"/>
    </source>
</evidence>
<dbReference type="InterPro" id="IPR032821">
    <property type="entry name" value="PKS_assoc"/>
</dbReference>
<dbReference type="InterPro" id="IPR009081">
    <property type="entry name" value="PP-bd_ACP"/>
</dbReference>
<dbReference type="InterPro" id="IPR020843">
    <property type="entry name" value="ER"/>
</dbReference>
<dbReference type="InterPro" id="IPR006162">
    <property type="entry name" value="Ppantetheine_attach_site"/>
</dbReference>
<dbReference type="PROSITE" id="PS00012">
    <property type="entry name" value="PHOSPHOPANTETHEINE"/>
    <property type="match status" value="1"/>
</dbReference>
<keyword evidence="6" id="KW-0560">Oxidoreductase</keyword>
<dbReference type="InterPro" id="IPR042104">
    <property type="entry name" value="PKS_dehydratase_sf"/>
</dbReference>
<dbReference type="Proteomes" id="UP000824596">
    <property type="component" value="Unassembled WGS sequence"/>
</dbReference>
<dbReference type="InterPro" id="IPR050091">
    <property type="entry name" value="PKS_NRPS_Biosynth_Enz"/>
</dbReference>
<dbReference type="SMART" id="SM00825">
    <property type="entry name" value="PKS_KS"/>
    <property type="match status" value="1"/>
</dbReference>
<dbReference type="Pfam" id="PF21089">
    <property type="entry name" value="PKS_DH_N"/>
    <property type="match status" value="1"/>
</dbReference>
<dbReference type="CDD" id="cd02440">
    <property type="entry name" value="AdoMet_MTases"/>
    <property type="match status" value="1"/>
</dbReference>
<dbReference type="InterPro" id="IPR020841">
    <property type="entry name" value="PKS_Beta-ketoAc_synthase_dom"/>
</dbReference>
<dbReference type="Pfam" id="PF00109">
    <property type="entry name" value="ketoacyl-synt"/>
    <property type="match status" value="1"/>
</dbReference>
<comment type="pathway">
    <text evidence="1">Secondary metabolite biosynthesis.</text>
</comment>
<dbReference type="InterPro" id="IPR057326">
    <property type="entry name" value="KR_dom"/>
</dbReference>
<dbReference type="InterPro" id="IPR016036">
    <property type="entry name" value="Malonyl_transacylase_ACP-bd"/>
</dbReference>
<dbReference type="InterPro" id="IPR049551">
    <property type="entry name" value="PKS_DH_C"/>
</dbReference>
<dbReference type="SMART" id="SM00823">
    <property type="entry name" value="PKS_PP"/>
    <property type="match status" value="1"/>
</dbReference>
<dbReference type="SUPFAM" id="SSF55048">
    <property type="entry name" value="Probable ACP-binding domain of malonyl-CoA ACP transacylase"/>
    <property type="match status" value="1"/>
</dbReference>
<dbReference type="Pfam" id="PF16197">
    <property type="entry name" value="KAsynt_C_assoc"/>
    <property type="match status" value="1"/>
</dbReference>
<dbReference type="PROSITE" id="PS52019">
    <property type="entry name" value="PKS_MFAS_DH"/>
    <property type="match status" value="1"/>
</dbReference>
<dbReference type="Gene3D" id="3.10.129.110">
    <property type="entry name" value="Polyketide synthase dehydratase"/>
    <property type="match status" value="1"/>
</dbReference>
<evidence type="ECO:0000259" key="12">
    <source>
        <dbReference type="PROSITE" id="PS52019"/>
    </source>
</evidence>
<dbReference type="InterPro" id="IPR014030">
    <property type="entry name" value="Ketoacyl_synth_N"/>
</dbReference>
<dbReference type="CDD" id="cd00833">
    <property type="entry name" value="PKS"/>
    <property type="match status" value="1"/>
</dbReference>
<proteinExistence type="predicted"/>
<dbReference type="PANTHER" id="PTHR43775">
    <property type="entry name" value="FATTY ACID SYNTHASE"/>
    <property type="match status" value="1"/>
</dbReference>
<dbReference type="Gene3D" id="1.10.1200.10">
    <property type="entry name" value="ACP-like"/>
    <property type="match status" value="1"/>
</dbReference>
<evidence type="ECO:0000256" key="9">
    <source>
        <dbReference type="PROSITE-ProRule" id="PRU01363"/>
    </source>
</evidence>
<dbReference type="Gene3D" id="3.90.180.10">
    <property type="entry name" value="Medium-chain alcohol dehydrogenases, catalytic domain"/>
    <property type="match status" value="2"/>
</dbReference>
<dbReference type="GO" id="GO:0004315">
    <property type="term" value="F:3-oxoacyl-[acyl-carrier-protein] synthase activity"/>
    <property type="evidence" value="ECO:0007669"/>
    <property type="project" value="InterPro"/>
</dbReference>
<keyword evidence="2" id="KW-0596">Phosphopantetheine</keyword>
<dbReference type="InterPro" id="IPR049552">
    <property type="entry name" value="PKS_DH_N"/>
</dbReference>
<evidence type="ECO:0000259" key="11">
    <source>
        <dbReference type="PROSITE" id="PS52004"/>
    </source>
</evidence>
<evidence type="ECO:0000256" key="2">
    <source>
        <dbReference type="ARBA" id="ARBA00022450"/>
    </source>
</evidence>
<evidence type="ECO:0000256" key="4">
    <source>
        <dbReference type="ARBA" id="ARBA00022679"/>
    </source>
</evidence>
<keyword evidence="8" id="KW-0012">Acyltransferase</keyword>
<dbReference type="InterPro" id="IPR013968">
    <property type="entry name" value="PKS_KR"/>
</dbReference>
<evidence type="ECO:0000256" key="5">
    <source>
        <dbReference type="ARBA" id="ARBA00022857"/>
    </source>
</evidence>
<sequence>MPQGDVAIVGMACRFAGDAKSPDEFYEMLLNGRDSWSKVPSSRFNVDARHHPWAQRRGSLVCNGGYFLRESEAKWDAPFFSCSAVEARAMDPQQRLLLEVAYESLENAGFSLEAMADTETGCFVGGFTNDYKTIIQRDTLATPHYSMPGCALALLSNRVSWFYNLRGPSVTLDTACSSSLTALHLACESINSESNKSRCALHIDDAIRDGDAIRAVIRASGINSDGRTAGIVLPNGDAQERLIRATYQMSGLDPADTQYVEFHGTGTRAGDPTEMGAVSRAMASPNRSTLYGGSVKTQIGHTEAAAGLAGLVKCVLAMERGIIPPQLNFDKPNPRLQLESSNVVIPTAPVPWPECETRRCSVNSFGFGGTNAHIILDDGRSYRQAKVPAANGLLSLEASAPRNRPDAVAVENESAGPEARVFVLSAPEKDAVARQCRAHADHVEAHCTADMLLHYAYTLGERRSTFQWRHAVVAGSIDALAACWRNPDLKAARVNARTNIAFVLTGQGAQWHAMGRELISFDVFASSIRQSAACLAALGCPWDAWCELMKSESASNMALVDLLEHWGVKPSAVVGHSSGEIAAAYAAQALSRESCLNIAYQRGVVSEKAKTLCPGGSMMAVGLSVQQVQPYLARSKPPVVVGCVNSPSNITLTGDRASLEDLRTVFEQENIFCRLLQVDNAYHSQHMLSVRDDYLKSISDITPVKNSAITFYSTVLGREVPTAQLTADYWVDNMCSPVEFVSALDDMVYANTETREMKRKSMATNLLVEIGPHGALGGPIQQFKVARGGLDHLDYCSLLSRGKGASLTAMTAAASLWMKGASVDLTRLNRMGETSEPATVLANLPSYRWNHSTSYWHETRVSRNERSPAFPRHDLIGNYLRLSEVPWLKDHQVHGDIVFPAAGMICAVIEALRQHAASNSHVKNISGFELRDISISRPLIIPNDDAGIETYLHLKRRKLGMRGAESSWFEFSFCSCQQGDEFVEHACGLAQVQHARQPTEVDGGKELREEILAHRKRWVDKHGACEHEVPLSTHFEFCKDQGIVFGNTFQGLSKIHQNGTTASFEVTIPDSRSTMPESCESDYLLHPSTLDAVIQTVMVAVPRMDGVPKQAWVPTAANSIRVSSDIAGRHGDVLHGICDTSLNSPREMASCIMAGDGSFDTLPGLIIDDIRTTGLGSTRSSSQLAEEASSTRIYASPTWKPDLELLGTSDLRRLVLSKLADDLDMGKFCFESYNIVTELCRLALQKIGSSTSSLPPHLQKYVGWLRARPHTESQETSRDDSWVLKRLKDFSEKYPVDGNLLRHVFDSLDAIFAQEAVPIAVLMANENFSKYYREAHGMTVTSQIFRDWFDLKAHKKPSLRVIEIGAGTAATTLPVLQQLGNDGVGTPRFSKWTFTDISPGWFENARILLGDWKQRVEYKVLDIEKDPVDQGFEAETYDVVLAVNVLHATKNIQRTLENCKRLLKPGGNLVLGEITNRNDIGHFIVGVLPGWWAAEDGRKNGPLLLQSEWDDALKEAGFSGTDVVLSDNDDVDAHRVSNMVSTKPHNRAEASPKTVVVVVPDDGSEFTERLGFQIRRKLQHLHANVVIKNLKAASAEVQDSTVISLLEYELPIFEDIKQDRFNQVKHLLLYNKQVLWVTRSDPDDGPGHPSKRIVSGLIRCLKSEDGSRRPHELHFCRPLEEGDVDSASSVISRRICSIWQTELSGPDEMETVEQNGVFAIPRYMPEQALNSTLARIVNSDLAVGQPGMLDTLHFVDDEAASQHLLDDEVYIEVQACALNFLDIMIAMGEIQRPVLGYEAAALSLEDAVSIPVAYSTAYYTLIEIARLKKRESVLIHAAAGGLGQALIQIAKLLEAEIFCTAGSESKKQAIVALGVMPDHIFSSRDLSFDAGIKRVTQGRGVDVVVNSLAGEALRFNLEDMIISDPPRASELVSKVLKLFEAGDVDHIRPIVSYDISNIESAFREMQRGSHIGKLVLRITSDSQAPVIPPKPATLRLRPDATYLLVGGLGGLGRAQALFMADLFHKMSYRQWATATKPKIQGSWNLHQLLPDGLDFFVLLSSLAGIVGSISQANYAAGNTYQDALVHYRRSKGLAAQSIDLGVIGGIGYIHEHQDVAARMNDFGLKFFHLLQCALASTGDGKNSLPRQLLVGACSGGIMQAAQKTNPDAHFSWLQTFASFAYLRELDVQDEAATDVGDKAEGQKLLDQLRRSKSIDEAIDTVQQILLARISKIVSVAVTDINTTKPVHTYGVDSLVAVELRNWLAKELKSDMSIFDLTSNAPISDVCRKIAGRSQLIVKN</sequence>
<dbReference type="SUPFAM" id="SSF52151">
    <property type="entry name" value="FabD/lysophospholipase-like"/>
    <property type="match status" value="1"/>
</dbReference>
<dbReference type="Pfam" id="PF02801">
    <property type="entry name" value="Ketoacyl-synt_C"/>
    <property type="match status" value="1"/>
</dbReference>
<keyword evidence="7" id="KW-0511">Multifunctional enzyme</keyword>
<gene>
    <name evidence="13" type="ORF">HRG_10215</name>
</gene>
<comment type="caution">
    <text evidence="13">The sequence shown here is derived from an EMBL/GenBank/DDBJ whole genome shotgun (WGS) entry which is preliminary data.</text>
</comment>
<dbReference type="PROSITE" id="PS50075">
    <property type="entry name" value="CARRIER"/>
    <property type="match status" value="1"/>
</dbReference>
<dbReference type="InterPro" id="IPR016039">
    <property type="entry name" value="Thiolase-like"/>
</dbReference>
<evidence type="ECO:0000256" key="3">
    <source>
        <dbReference type="ARBA" id="ARBA00022553"/>
    </source>
</evidence>
<dbReference type="SUPFAM" id="SSF53901">
    <property type="entry name" value="Thiolase-like"/>
    <property type="match status" value="1"/>
</dbReference>
<dbReference type="GO" id="GO:0006633">
    <property type="term" value="P:fatty acid biosynthetic process"/>
    <property type="evidence" value="ECO:0007669"/>
    <property type="project" value="InterPro"/>
</dbReference>
<dbReference type="GO" id="GO:0044550">
    <property type="term" value="P:secondary metabolite biosynthetic process"/>
    <property type="evidence" value="ECO:0007669"/>
    <property type="project" value="TreeGrafter"/>
</dbReference>
<dbReference type="SUPFAM" id="SSF53335">
    <property type="entry name" value="S-adenosyl-L-methionine-dependent methyltransferases"/>
    <property type="match status" value="1"/>
</dbReference>
<dbReference type="InterPro" id="IPR036736">
    <property type="entry name" value="ACP-like_sf"/>
</dbReference>
<feature type="domain" description="Carrier" evidence="10">
    <location>
        <begin position="2216"/>
        <end position="2293"/>
    </location>
</feature>
<protein>
    <submittedName>
        <fullName evidence="13">Polyketide synthase dehydratase domain-containing protein</fullName>
    </submittedName>
</protein>
<dbReference type="InterPro" id="IPR049900">
    <property type="entry name" value="PKS_mFAS_DH"/>
</dbReference>
<dbReference type="CDD" id="cd05195">
    <property type="entry name" value="enoyl_red"/>
    <property type="match status" value="1"/>
</dbReference>
<dbReference type="Gene3D" id="3.40.366.10">
    <property type="entry name" value="Malonyl-Coenzyme A Acyl Carrier Protein, domain 2"/>
    <property type="match status" value="1"/>
</dbReference>
<feature type="domain" description="Ketosynthase family 3 (KS3)" evidence="11">
    <location>
        <begin position="3"/>
        <end position="378"/>
    </location>
</feature>
<dbReference type="InterPro" id="IPR016035">
    <property type="entry name" value="Acyl_Trfase/lysoPLipase"/>
</dbReference>
<dbReference type="Gene3D" id="3.40.47.10">
    <property type="match status" value="2"/>
</dbReference>
<keyword evidence="5" id="KW-0521">NADP</keyword>
<dbReference type="InterPro" id="IPR001227">
    <property type="entry name" value="Ac_transferase_dom_sf"/>
</dbReference>
<evidence type="ECO:0000256" key="1">
    <source>
        <dbReference type="ARBA" id="ARBA00005179"/>
    </source>
</evidence>
<evidence type="ECO:0000256" key="6">
    <source>
        <dbReference type="ARBA" id="ARBA00023002"/>
    </source>
</evidence>
<organism evidence="13 14">
    <name type="scientific">Hirsutella rhossiliensis</name>
    <dbReference type="NCBI Taxonomy" id="111463"/>
    <lineage>
        <taxon>Eukaryota</taxon>
        <taxon>Fungi</taxon>
        <taxon>Dikarya</taxon>
        <taxon>Ascomycota</taxon>
        <taxon>Pezizomycotina</taxon>
        <taxon>Sordariomycetes</taxon>
        <taxon>Hypocreomycetidae</taxon>
        <taxon>Hypocreales</taxon>
        <taxon>Ophiocordycipitaceae</taxon>
        <taxon>Hirsutella</taxon>
    </lineage>
</organism>
<dbReference type="InterPro" id="IPR020806">
    <property type="entry name" value="PKS_PP-bd"/>
</dbReference>
<dbReference type="SUPFAM" id="SSF50129">
    <property type="entry name" value="GroES-like"/>
    <property type="match status" value="1"/>
</dbReference>
<feature type="region of interest" description="C-terminal hotdog fold" evidence="9">
    <location>
        <begin position="1026"/>
        <end position="1181"/>
    </location>
</feature>